<accession>A0ABN6X8M3</accession>
<sequence>MVGTSQRHGGVTAGGSAGASAEVPTPRLVPLDGVGAVYGAVASGDVDLGVVAIESTVEGYVVPSSTRSWVPRTWSGSTRP</sequence>
<name>A0ABN6X8M3_9CELL</name>
<feature type="region of interest" description="Disordered" evidence="1">
    <location>
        <begin position="1"/>
        <end position="24"/>
    </location>
</feature>
<keyword evidence="3" id="KW-1185">Reference proteome</keyword>
<evidence type="ECO:0000313" key="2">
    <source>
        <dbReference type="EMBL" id="BDZ40944.1"/>
    </source>
</evidence>
<evidence type="ECO:0000256" key="1">
    <source>
        <dbReference type="SAM" id="MobiDB-lite"/>
    </source>
</evidence>
<proteinExistence type="predicted"/>
<dbReference type="SUPFAM" id="SSF53850">
    <property type="entry name" value="Periplasmic binding protein-like II"/>
    <property type="match status" value="1"/>
</dbReference>
<dbReference type="RefSeq" id="WP_286218240.1">
    <property type="nucleotide sequence ID" value="NZ_AP027729.1"/>
</dbReference>
<gene>
    <name evidence="2" type="ORF">GCM10025865_02430</name>
</gene>
<dbReference type="EMBL" id="AP027729">
    <property type="protein sequence ID" value="BDZ40944.1"/>
    <property type="molecule type" value="Genomic_DNA"/>
</dbReference>
<organism evidence="2 3">
    <name type="scientific">Paraoerskovia sediminicola</name>
    <dbReference type="NCBI Taxonomy" id="1138587"/>
    <lineage>
        <taxon>Bacteria</taxon>
        <taxon>Bacillati</taxon>
        <taxon>Actinomycetota</taxon>
        <taxon>Actinomycetes</taxon>
        <taxon>Micrococcales</taxon>
        <taxon>Cellulomonadaceae</taxon>
        <taxon>Paraoerskovia</taxon>
    </lineage>
</organism>
<reference evidence="3" key="1">
    <citation type="journal article" date="2019" name="Int. J. Syst. Evol. Microbiol.">
        <title>The Global Catalogue of Microorganisms (GCM) 10K type strain sequencing project: providing services to taxonomists for standard genome sequencing and annotation.</title>
        <authorList>
            <consortium name="The Broad Institute Genomics Platform"/>
            <consortium name="The Broad Institute Genome Sequencing Center for Infectious Disease"/>
            <person name="Wu L."/>
            <person name="Ma J."/>
        </authorList>
    </citation>
    <scope>NUCLEOTIDE SEQUENCE [LARGE SCALE GENOMIC DNA]</scope>
    <source>
        <strain evidence="3">NBRC 108565</strain>
    </source>
</reference>
<evidence type="ECO:0008006" key="4">
    <source>
        <dbReference type="Google" id="ProtNLM"/>
    </source>
</evidence>
<evidence type="ECO:0000313" key="3">
    <source>
        <dbReference type="Proteomes" id="UP001321475"/>
    </source>
</evidence>
<protein>
    <recommendedName>
        <fullName evidence="4">Prephenate dehydratase</fullName>
    </recommendedName>
</protein>
<dbReference type="Gene3D" id="3.40.190.10">
    <property type="entry name" value="Periplasmic binding protein-like II"/>
    <property type="match status" value="1"/>
</dbReference>
<dbReference type="Proteomes" id="UP001321475">
    <property type="component" value="Chromosome"/>
</dbReference>